<evidence type="ECO:0000259" key="3">
    <source>
        <dbReference type="Pfam" id="PF23086"/>
    </source>
</evidence>
<evidence type="ECO:0000313" key="5">
    <source>
        <dbReference type="Proteomes" id="UP001314229"/>
    </source>
</evidence>
<dbReference type="GO" id="GO:0030619">
    <property type="term" value="F:U1 snRNA binding"/>
    <property type="evidence" value="ECO:0007669"/>
    <property type="project" value="TreeGrafter"/>
</dbReference>
<feature type="domain" description="Coilin tudor" evidence="3">
    <location>
        <begin position="423"/>
        <end position="513"/>
    </location>
</feature>
<dbReference type="InterPro" id="IPR056398">
    <property type="entry name" value="Tudor_Coilin"/>
</dbReference>
<dbReference type="PANTHER" id="PTHR15197:SF0">
    <property type="entry name" value="COILIN"/>
    <property type="match status" value="1"/>
</dbReference>
<dbReference type="GO" id="GO:0015030">
    <property type="term" value="C:Cajal body"/>
    <property type="evidence" value="ECO:0007669"/>
    <property type="project" value="TreeGrafter"/>
</dbReference>
<reference evidence="4 5" key="1">
    <citation type="submission" date="2024-01" db="EMBL/GenBank/DDBJ databases">
        <authorList>
            <person name="Alioto T."/>
            <person name="Alioto T."/>
            <person name="Gomez Garrido J."/>
        </authorList>
    </citation>
    <scope>NUCLEOTIDE SEQUENCE [LARGE SCALE GENOMIC DNA]</scope>
</reference>
<organism evidence="4 5">
    <name type="scientific">Scomber scombrus</name>
    <name type="common">Atlantic mackerel</name>
    <name type="synonym">Scomber vernalis</name>
    <dbReference type="NCBI Taxonomy" id="13677"/>
    <lineage>
        <taxon>Eukaryota</taxon>
        <taxon>Metazoa</taxon>
        <taxon>Chordata</taxon>
        <taxon>Craniata</taxon>
        <taxon>Vertebrata</taxon>
        <taxon>Euteleostomi</taxon>
        <taxon>Actinopterygii</taxon>
        <taxon>Neopterygii</taxon>
        <taxon>Teleostei</taxon>
        <taxon>Neoteleostei</taxon>
        <taxon>Acanthomorphata</taxon>
        <taxon>Pelagiaria</taxon>
        <taxon>Scombriformes</taxon>
        <taxon>Scombridae</taxon>
        <taxon>Scomber</taxon>
    </lineage>
</organism>
<dbReference type="InterPro" id="IPR031722">
    <property type="entry name" value="Coilin_N"/>
</dbReference>
<feature type="compositionally biased region" description="Polar residues" evidence="1">
    <location>
        <begin position="94"/>
        <end position="105"/>
    </location>
</feature>
<feature type="compositionally biased region" description="Basic and acidic residues" evidence="1">
    <location>
        <begin position="137"/>
        <end position="146"/>
    </location>
</feature>
<dbReference type="GO" id="GO:0000387">
    <property type="term" value="P:spliceosomal snRNP assembly"/>
    <property type="evidence" value="ECO:0007669"/>
    <property type="project" value="TreeGrafter"/>
</dbReference>
<evidence type="ECO:0000256" key="1">
    <source>
        <dbReference type="SAM" id="MobiDB-lite"/>
    </source>
</evidence>
<dbReference type="EMBL" id="CAWUFR010000355">
    <property type="protein sequence ID" value="CAK6976596.1"/>
    <property type="molecule type" value="Genomic_DNA"/>
</dbReference>
<dbReference type="Proteomes" id="UP001314229">
    <property type="component" value="Unassembled WGS sequence"/>
</dbReference>
<feature type="compositionally biased region" description="Polar residues" evidence="1">
    <location>
        <begin position="172"/>
        <end position="189"/>
    </location>
</feature>
<name>A0AAV1PXF1_SCOSC</name>
<feature type="compositionally biased region" description="Basic and acidic residues" evidence="1">
    <location>
        <begin position="153"/>
        <end position="163"/>
    </location>
</feature>
<comment type="caution">
    <text evidence="4">The sequence shown here is derived from an EMBL/GenBank/DDBJ whole genome shotgun (WGS) entry which is preliminary data.</text>
</comment>
<feature type="domain" description="Coilin N-terminal" evidence="2">
    <location>
        <begin position="9"/>
        <end position="136"/>
    </location>
</feature>
<feature type="compositionally biased region" description="Gly residues" evidence="1">
    <location>
        <begin position="359"/>
        <end position="374"/>
    </location>
</feature>
<evidence type="ECO:0000259" key="2">
    <source>
        <dbReference type="Pfam" id="PF15862"/>
    </source>
</evidence>
<proteinExistence type="predicted"/>
<sequence length="530" mass="57751">MAAHSNNFIRVRLHFDYPPPAVVDCRMCWLLVDLNKCRVVADLESIIRDKFQFSRRNILNLFIEDCYLPHTESIYVVRDNDSVRVKVDCLTQVNGHSSHSDTASENCKKRSRPAEEEDGAGENGVNVEWKKKKRKKRSEESPEGDPKQTLGDKGNKKSPEEKTKKKKKKAAEQNTPAATPKPASSTKKTPASVDQPIKSTKKPPVASKTQNASSSDSSSSSEEDKAPKKPAAKKPATKTQSSTPAATKAPPNTKPAKTKSRPPPSSSSDTDSSSSDNEATNVKIPPKTKPLTSVTPKLTESSISKSQQSTNCAQKPVSGESVPPRDDEEEIEFIIRKPLQQLARGVGNQSSWRGHGRGRGMFGSGGGGGGPGGRGRGEGRGGFTRRSGNSEFSYDGAKEPSCQTDSLTNKSVVLQNGVESAPKQDYSSMPLLAAPPQVGQRIAFKLLELTESYTPEVSEYKEGKIVGFDPTTKQIELELPRNASKVHVEPGKFDLVYQNADGSETVEYAVSRESCLTERWDALLEPRLII</sequence>
<feature type="region of interest" description="Disordered" evidence="1">
    <location>
        <begin position="94"/>
        <end position="407"/>
    </location>
</feature>
<evidence type="ECO:0000313" key="4">
    <source>
        <dbReference type="EMBL" id="CAK6976596.1"/>
    </source>
</evidence>
<keyword evidence="5" id="KW-1185">Reference proteome</keyword>
<accession>A0AAV1PXF1</accession>
<dbReference type="InterPro" id="IPR024822">
    <property type="entry name" value="Coilin"/>
</dbReference>
<feature type="compositionally biased region" description="Low complexity" evidence="1">
    <location>
        <begin position="237"/>
        <end position="255"/>
    </location>
</feature>
<dbReference type="PANTHER" id="PTHR15197">
    <property type="entry name" value="COILIN P80"/>
    <property type="match status" value="1"/>
</dbReference>
<feature type="compositionally biased region" description="Low complexity" evidence="1">
    <location>
        <begin position="266"/>
        <end position="276"/>
    </location>
</feature>
<dbReference type="Pfam" id="PF15862">
    <property type="entry name" value="Coilin_N"/>
    <property type="match status" value="1"/>
</dbReference>
<dbReference type="Pfam" id="PF23086">
    <property type="entry name" value="Tudor_Coilin"/>
    <property type="match status" value="1"/>
</dbReference>
<dbReference type="AlphaFoldDB" id="A0AAV1PXF1"/>
<protein>
    <submittedName>
        <fullName evidence="4">Coilin</fullName>
    </submittedName>
</protein>
<feature type="compositionally biased region" description="Polar residues" evidence="1">
    <location>
        <begin position="290"/>
        <end position="313"/>
    </location>
</feature>
<gene>
    <name evidence="4" type="ORF">FSCOSCO3_A023332</name>
</gene>
<dbReference type="GO" id="GO:0030620">
    <property type="term" value="F:U2 snRNA binding"/>
    <property type="evidence" value="ECO:0007669"/>
    <property type="project" value="TreeGrafter"/>
</dbReference>